<accession>A0A4R6SQX7</accession>
<dbReference type="OrthoDB" id="9788221at2"/>
<evidence type="ECO:0000256" key="2">
    <source>
        <dbReference type="ARBA" id="ARBA00023235"/>
    </source>
</evidence>
<reference evidence="4 5" key="1">
    <citation type="submission" date="2019-03" db="EMBL/GenBank/DDBJ databases">
        <title>Genomic Encyclopedia of Type Strains, Phase IV (KMG-IV): sequencing the most valuable type-strain genomes for metagenomic binning, comparative biology and taxonomic classification.</title>
        <authorList>
            <person name="Goeker M."/>
        </authorList>
    </citation>
    <scope>NUCLEOTIDE SEQUENCE [LARGE SCALE GENOMIC DNA]</scope>
    <source>
        <strain evidence="4 5">DSM 45361</strain>
    </source>
</reference>
<organism evidence="4 5">
    <name type="scientific">Labedaea rhizosphaerae</name>
    <dbReference type="NCBI Taxonomy" id="598644"/>
    <lineage>
        <taxon>Bacteria</taxon>
        <taxon>Bacillati</taxon>
        <taxon>Actinomycetota</taxon>
        <taxon>Actinomycetes</taxon>
        <taxon>Pseudonocardiales</taxon>
        <taxon>Pseudonocardiaceae</taxon>
        <taxon>Labedaea</taxon>
    </lineage>
</organism>
<protein>
    <submittedName>
        <fullName evidence="4">PhzF family phenazine biosynthesis protein</fullName>
    </submittedName>
</protein>
<name>A0A4R6SQX7_LABRH</name>
<comment type="similarity">
    <text evidence="1">Belongs to the PhzF family.</text>
</comment>
<dbReference type="GO" id="GO:0016853">
    <property type="term" value="F:isomerase activity"/>
    <property type="evidence" value="ECO:0007669"/>
    <property type="project" value="UniProtKB-KW"/>
</dbReference>
<keyword evidence="5" id="KW-1185">Reference proteome</keyword>
<dbReference type="Pfam" id="PF02567">
    <property type="entry name" value="PhzC-PhzF"/>
    <property type="match status" value="1"/>
</dbReference>
<proteinExistence type="inferred from homology"/>
<dbReference type="SUPFAM" id="SSF54506">
    <property type="entry name" value="Diaminopimelate epimerase-like"/>
    <property type="match status" value="1"/>
</dbReference>
<dbReference type="GO" id="GO:0005737">
    <property type="term" value="C:cytoplasm"/>
    <property type="evidence" value="ECO:0007669"/>
    <property type="project" value="TreeGrafter"/>
</dbReference>
<evidence type="ECO:0000256" key="1">
    <source>
        <dbReference type="ARBA" id="ARBA00008270"/>
    </source>
</evidence>
<dbReference type="NCBIfam" id="TIGR00654">
    <property type="entry name" value="PhzF_family"/>
    <property type="match status" value="1"/>
</dbReference>
<dbReference type="RefSeq" id="WP_133848388.1">
    <property type="nucleotide sequence ID" value="NZ_SNXZ01000001.1"/>
</dbReference>
<feature type="active site" evidence="3">
    <location>
        <position position="44"/>
    </location>
</feature>
<evidence type="ECO:0000313" key="4">
    <source>
        <dbReference type="EMBL" id="TDQ05683.1"/>
    </source>
</evidence>
<comment type="caution">
    <text evidence="4">The sequence shown here is derived from an EMBL/GenBank/DDBJ whole genome shotgun (WGS) entry which is preliminary data.</text>
</comment>
<dbReference type="InterPro" id="IPR003719">
    <property type="entry name" value="Phenazine_PhzF-like"/>
</dbReference>
<sequence>MRLFVVDSFTAEPFRGNPAGVVLLTEPRDATWMQRVAEELKHSETAFVDVTGGAGEDSGPLPLRWFTPAVEVDLCGHATLAAAHVLGGERTFTTRSGELHCRPGKNGTITMDFPADRPAPADPSAELAHALPGVTIEGVVRGRDDLLVRIKDLDELRALQPDLAAIAGIEARGVVVTAHGTDGADFASRCFYPGAGVPEDPVTGSAHCLLCCYWSAELGRRDLVGHQLSARGGVVAVSDEGERVRIGGEAVTVLEGTLDV</sequence>
<dbReference type="AlphaFoldDB" id="A0A4R6SQX7"/>
<evidence type="ECO:0000256" key="3">
    <source>
        <dbReference type="PIRSR" id="PIRSR016184-1"/>
    </source>
</evidence>
<dbReference type="Proteomes" id="UP000295444">
    <property type="component" value="Unassembled WGS sequence"/>
</dbReference>
<dbReference type="PANTHER" id="PTHR13774">
    <property type="entry name" value="PHENAZINE BIOSYNTHESIS PROTEIN"/>
    <property type="match status" value="1"/>
</dbReference>
<evidence type="ECO:0000313" key="5">
    <source>
        <dbReference type="Proteomes" id="UP000295444"/>
    </source>
</evidence>
<gene>
    <name evidence="4" type="ORF">EV186_1011658</name>
</gene>
<dbReference type="PIRSF" id="PIRSF016184">
    <property type="entry name" value="PhzC_PhzF"/>
    <property type="match status" value="1"/>
</dbReference>
<dbReference type="Gene3D" id="3.10.310.10">
    <property type="entry name" value="Diaminopimelate Epimerase, Chain A, domain 1"/>
    <property type="match status" value="2"/>
</dbReference>
<dbReference type="EMBL" id="SNXZ01000001">
    <property type="protein sequence ID" value="TDQ05683.1"/>
    <property type="molecule type" value="Genomic_DNA"/>
</dbReference>
<keyword evidence="2" id="KW-0413">Isomerase</keyword>
<dbReference type="PANTHER" id="PTHR13774:SF17">
    <property type="entry name" value="PHENAZINE BIOSYNTHESIS-LIKE DOMAIN-CONTAINING PROTEIN"/>
    <property type="match status" value="1"/>
</dbReference>